<dbReference type="AlphaFoldDB" id="A0A7C3CGE1"/>
<protein>
    <recommendedName>
        <fullName evidence="2">Methionine synthase</fullName>
    </recommendedName>
</protein>
<sequence>MNSNPDANNLSGKALLIGSFPLRDHREAVRLILEYTPEIPCWPQLPKLPGEGMLVQFSRGLPGFEPERLVLNPEREDFEEDRLRFYEEYLAVTEARASLSETRFTLSPEDAPGLYALLEAGEGRRLPAVKGQITGPFTLATGLKLPDGRAVFYEPELRDLVVKLVALKARFQVETLRKLSETVIIFFDEPALSGFGSSAFVGVSGEEVLSALAEVAEAVRSAGGIPGIHVCGNTDWSLLLSDAPFRIINFDAYDFSEKFISYAKELKNFLKKGFVAWGLVPTLRAEALERETPESLSERFRALSEELSRRTGLSPEEILSRSLFTPSCGMGTLSPELTLKALKDLRALSLHLTSNA</sequence>
<name>A0A7C3CGE1_9BACT</name>
<reference evidence="1" key="1">
    <citation type="journal article" date="2020" name="mSystems">
        <title>Genome- and Community-Level Interaction Insights into Carbon Utilization and Element Cycling Functions of Hydrothermarchaeota in Hydrothermal Sediment.</title>
        <authorList>
            <person name="Zhou Z."/>
            <person name="Liu Y."/>
            <person name="Xu W."/>
            <person name="Pan J."/>
            <person name="Luo Z.H."/>
            <person name="Li M."/>
        </authorList>
    </citation>
    <scope>NUCLEOTIDE SEQUENCE [LARGE SCALE GENOMIC DNA]</scope>
    <source>
        <strain evidence="1">HyVt-483</strain>
    </source>
</reference>
<comment type="caution">
    <text evidence="1">The sequence shown here is derived from an EMBL/GenBank/DDBJ whole genome shotgun (WGS) entry which is preliminary data.</text>
</comment>
<dbReference type="SUPFAM" id="SSF51726">
    <property type="entry name" value="UROD/MetE-like"/>
    <property type="match status" value="1"/>
</dbReference>
<gene>
    <name evidence="1" type="ORF">ENJ40_06700</name>
</gene>
<dbReference type="InterPro" id="IPR038071">
    <property type="entry name" value="UROD/MetE-like_sf"/>
</dbReference>
<dbReference type="EMBL" id="DRMH01000083">
    <property type="protein sequence ID" value="HFC98127.1"/>
    <property type="molecule type" value="Genomic_DNA"/>
</dbReference>
<organism evidence="1">
    <name type="scientific">Thermosulfurimonas dismutans</name>
    <dbReference type="NCBI Taxonomy" id="999894"/>
    <lineage>
        <taxon>Bacteria</taxon>
        <taxon>Pseudomonadati</taxon>
        <taxon>Thermodesulfobacteriota</taxon>
        <taxon>Thermodesulfobacteria</taxon>
        <taxon>Thermodesulfobacteriales</taxon>
        <taxon>Thermodesulfobacteriaceae</taxon>
        <taxon>Thermosulfurimonas</taxon>
    </lineage>
</organism>
<dbReference type="Gene3D" id="3.20.20.210">
    <property type="match status" value="1"/>
</dbReference>
<evidence type="ECO:0000313" key="1">
    <source>
        <dbReference type="EMBL" id="HFC98127.1"/>
    </source>
</evidence>
<dbReference type="Proteomes" id="UP000886043">
    <property type="component" value="Unassembled WGS sequence"/>
</dbReference>
<accession>A0A7C3CGE1</accession>
<proteinExistence type="predicted"/>
<evidence type="ECO:0008006" key="2">
    <source>
        <dbReference type="Google" id="ProtNLM"/>
    </source>
</evidence>